<dbReference type="InterPro" id="IPR008969">
    <property type="entry name" value="CarboxyPept-like_regulatory"/>
</dbReference>
<dbReference type="Proteomes" id="UP000479190">
    <property type="component" value="Unassembled WGS sequence"/>
</dbReference>
<evidence type="ECO:0000313" key="13">
    <source>
        <dbReference type="EMBL" id="CAB0034889.1"/>
    </source>
</evidence>
<dbReference type="EMBL" id="CADCXV010000761">
    <property type="protein sequence ID" value="CAB0034889.1"/>
    <property type="molecule type" value="Genomic_DNA"/>
</dbReference>
<dbReference type="GO" id="GO:0005615">
    <property type="term" value="C:extracellular space"/>
    <property type="evidence" value="ECO:0007669"/>
    <property type="project" value="TreeGrafter"/>
</dbReference>
<dbReference type="CDD" id="cd11308">
    <property type="entry name" value="Peptidase_M14NE-CP-C_like"/>
    <property type="match status" value="1"/>
</dbReference>
<evidence type="ECO:0000256" key="2">
    <source>
        <dbReference type="ARBA" id="ARBA00005988"/>
    </source>
</evidence>
<dbReference type="Pfam" id="PF13620">
    <property type="entry name" value="CarboxypepD_reg"/>
    <property type="match status" value="1"/>
</dbReference>
<dbReference type="SUPFAM" id="SSF49464">
    <property type="entry name" value="Carboxypeptidase regulatory domain-like"/>
    <property type="match status" value="3"/>
</dbReference>
<evidence type="ECO:0000313" key="14">
    <source>
        <dbReference type="Proteomes" id="UP000479190"/>
    </source>
</evidence>
<dbReference type="CDD" id="cd03868">
    <property type="entry name" value="M14_CPD_I"/>
    <property type="match status" value="1"/>
</dbReference>
<evidence type="ECO:0000256" key="8">
    <source>
        <dbReference type="ARBA" id="ARBA00023180"/>
    </source>
</evidence>
<feature type="region of interest" description="Disordered" evidence="10">
    <location>
        <begin position="1447"/>
        <end position="1488"/>
    </location>
</feature>
<dbReference type="InterPro" id="IPR000834">
    <property type="entry name" value="Peptidase_M14"/>
</dbReference>
<protein>
    <recommendedName>
        <fullName evidence="12">Peptidase M14 domain-containing protein</fullName>
    </recommendedName>
</protein>
<dbReference type="OrthoDB" id="10249045at2759"/>
<dbReference type="Pfam" id="PF00246">
    <property type="entry name" value="Peptidase_M14"/>
    <property type="match status" value="3"/>
</dbReference>
<evidence type="ECO:0000256" key="1">
    <source>
        <dbReference type="ARBA" id="ARBA00001947"/>
    </source>
</evidence>
<dbReference type="PROSITE" id="PS51257">
    <property type="entry name" value="PROKAR_LIPOPROTEIN"/>
    <property type="match status" value="1"/>
</dbReference>
<feature type="compositionally biased region" description="Basic and acidic residues" evidence="10">
    <location>
        <begin position="1471"/>
        <end position="1488"/>
    </location>
</feature>
<organism evidence="13 14">
    <name type="scientific">Trichogramma brassicae</name>
    <dbReference type="NCBI Taxonomy" id="86971"/>
    <lineage>
        <taxon>Eukaryota</taxon>
        <taxon>Metazoa</taxon>
        <taxon>Ecdysozoa</taxon>
        <taxon>Arthropoda</taxon>
        <taxon>Hexapoda</taxon>
        <taxon>Insecta</taxon>
        <taxon>Pterygota</taxon>
        <taxon>Neoptera</taxon>
        <taxon>Endopterygota</taxon>
        <taxon>Hymenoptera</taxon>
        <taxon>Apocrita</taxon>
        <taxon>Proctotrupomorpha</taxon>
        <taxon>Chalcidoidea</taxon>
        <taxon>Trichogrammatidae</taxon>
        <taxon>Trichogramma</taxon>
    </lineage>
</organism>
<feature type="active site" description="Proton donor/acceptor" evidence="9">
    <location>
        <position position="738"/>
    </location>
</feature>
<feature type="active site" description="Proton donor/acceptor" evidence="9">
    <location>
        <position position="319"/>
    </location>
</feature>
<dbReference type="Gene3D" id="3.40.630.10">
    <property type="entry name" value="Zn peptidases"/>
    <property type="match status" value="4"/>
</dbReference>
<dbReference type="PANTHER" id="PTHR11532">
    <property type="entry name" value="PROTEASE M14 CARBOXYPEPTIDASE"/>
    <property type="match status" value="1"/>
</dbReference>
<dbReference type="PROSITE" id="PS00132">
    <property type="entry name" value="CARBOXYPEPT_ZN_1"/>
    <property type="match status" value="2"/>
</dbReference>
<keyword evidence="5" id="KW-0479">Metal-binding</keyword>
<gene>
    <name evidence="13" type="ORF">TBRA_LOCUS6787</name>
</gene>
<evidence type="ECO:0000256" key="5">
    <source>
        <dbReference type="ARBA" id="ARBA00022723"/>
    </source>
</evidence>
<feature type="domain" description="Peptidase M14" evidence="12">
    <location>
        <begin position="50"/>
        <end position="349"/>
    </location>
</feature>
<dbReference type="GO" id="GO:0004181">
    <property type="term" value="F:metallocarboxypeptidase activity"/>
    <property type="evidence" value="ECO:0007669"/>
    <property type="project" value="InterPro"/>
</dbReference>
<dbReference type="GO" id="GO:0016485">
    <property type="term" value="P:protein processing"/>
    <property type="evidence" value="ECO:0007669"/>
    <property type="project" value="TreeGrafter"/>
</dbReference>
<evidence type="ECO:0000256" key="10">
    <source>
        <dbReference type="SAM" id="MobiDB-lite"/>
    </source>
</evidence>
<proteinExistence type="inferred from homology"/>
<feature type="domain" description="Peptidase M14" evidence="12">
    <location>
        <begin position="1066"/>
        <end position="1340"/>
    </location>
</feature>
<dbReference type="FunFam" id="3.40.630.10:FF:000020">
    <property type="entry name" value="Carboxypeptidase D"/>
    <property type="match status" value="2"/>
</dbReference>
<dbReference type="SUPFAM" id="SSF53187">
    <property type="entry name" value="Zn-dependent exopeptidases"/>
    <property type="match status" value="4"/>
</dbReference>
<feature type="signal peptide" evidence="11">
    <location>
        <begin position="1"/>
        <end position="31"/>
    </location>
</feature>
<dbReference type="PRINTS" id="PR00765">
    <property type="entry name" value="CRBOXYPTASEA"/>
</dbReference>
<dbReference type="GO" id="GO:0006518">
    <property type="term" value="P:peptide metabolic process"/>
    <property type="evidence" value="ECO:0007669"/>
    <property type="project" value="TreeGrafter"/>
</dbReference>
<comment type="caution">
    <text evidence="9">Lacks conserved residue(s) required for the propagation of feature annotation.</text>
</comment>
<dbReference type="PROSITE" id="PS52035">
    <property type="entry name" value="PEPTIDASE_M14"/>
    <property type="match status" value="3"/>
</dbReference>
<evidence type="ECO:0000256" key="4">
    <source>
        <dbReference type="ARBA" id="ARBA00022670"/>
    </source>
</evidence>
<evidence type="ECO:0000256" key="3">
    <source>
        <dbReference type="ARBA" id="ARBA00022645"/>
    </source>
</evidence>
<dbReference type="PROSITE" id="PS00133">
    <property type="entry name" value="CARBOXYPEPT_ZN_2"/>
    <property type="match status" value="2"/>
</dbReference>
<keyword evidence="3" id="KW-0121">Carboxypeptidase</keyword>
<comment type="cofactor">
    <cofactor evidence="1">
        <name>Zn(2+)</name>
        <dbReference type="ChEBI" id="CHEBI:29105"/>
    </cofactor>
</comment>
<dbReference type="SMART" id="SM00631">
    <property type="entry name" value="Zn_pept"/>
    <property type="match status" value="2"/>
</dbReference>
<keyword evidence="6" id="KW-0378">Hydrolase</keyword>
<dbReference type="GO" id="GO:0008270">
    <property type="term" value="F:zinc ion binding"/>
    <property type="evidence" value="ECO:0007669"/>
    <property type="project" value="InterPro"/>
</dbReference>
<feature type="chain" id="PRO_5026269026" description="Peptidase M14 domain-containing protein" evidence="11">
    <location>
        <begin position="32"/>
        <end position="1488"/>
    </location>
</feature>
<evidence type="ECO:0000259" key="12">
    <source>
        <dbReference type="PROSITE" id="PS52035"/>
    </source>
</evidence>
<reference evidence="13 14" key="1">
    <citation type="submission" date="2020-02" db="EMBL/GenBank/DDBJ databases">
        <authorList>
            <person name="Ferguson B K."/>
        </authorList>
    </citation>
    <scope>NUCLEOTIDE SEQUENCE [LARGE SCALE GENOMIC DNA]</scope>
</reference>
<comment type="similarity">
    <text evidence="2 9">Belongs to the peptidase M14 family.</text>
</comment>
<keyword evidence="11" id="KW-0732">Signal</keyword>
<accession>A0A6H5IGN5</accession>
<dbReference type="Gene3D" id="2.60.40.1120">
    <property type="entry name" value="Carboxypeptidase-like, regulatory domain"/>
    <property type="match status" value="3"/>
</dbReference>
<keyword evidence="14" id="KW-1185">Reference proteome</keyword>
<name>A0A6H5IGN5_9HYME</name>
<dbReference type="InterPro" id="IPR057247">
    <property type="entry name" value="CARBOXYPEPT_ZN_2"/>
</dbReference>
<feature type="domain" description="Peptidase M14" evidence="12">
    <location>
        <begin position="461"/>
        <end position="768"/>
    </location>
</feature>
<keyword evidence="8" id="KW-0325">Glycoprotein</keyword>
<evidence type="ECO:0000256" key="11">
    <source>
        <dbReference type="SAM" id="SignalP"/>
    </source>
</evidence>
<dbReference type="PANTHER" id="PTHR11532:SF57">
    <property type="entry name" value="CARBOXYPEPTIDASE D, B"/>
    <property type="match status" value="1"/>
</dbReference>
<dbReference type="CDD" id="cd03858">
    <property type="entry name" value="M14_CP_N-E_like"/>
    <property type="match status" value="1"/>
</dbReference>
<keyword evidence="4" id="KW-0645">Protease</keyword>
<dbReference type="InterPro" id="IPR050753">
    <property type="entry name" value="Peptidase_M14_domain"/>
</dbReference>
<evidence type="ECO:0000256" key="6">
    <source>
        <dbReference type="ARBA" id="ARBA00022801"/>
    </source>
</evidence>
<evidence type="ECO:0000256" key="7">
    <source>
        <dbReference type="ARBA" id="ARBA00022833"/>
    </source>
</evidence>
<keyword evidence="7" id="KW-0862">Zinc</keyword>
<sequence length="1488" mass="167624">MAANRQQQQHVAVWLILAAAGLLLLAGCSQGYSLRSSSPPQVDESFVVPHYTHYDELRQVFRNLADKYPNLARLHSIGKSVEGRDLLVLEISENVRERKLGEPMVKYVANMHGDESVGRELMIFLAKYLLYNYGKDPRVTRLVNNTDIFIMPSLNPDGFEKSKEGLCNSLDHFVGRENANHVDLNRNFPDQFDPRMSHIKGGKLIARRQSETIAMMTWIVTEPFVLSANFHGGALVASYPYDSGIEGECCEESKSPDDRMFKHLAHVYADNNPNMRAGNACPSENFYGGVTNGAKWYKVTGGMQDFNYARSNAFEVTFELSCCKYPHARQLPGYWQTNKESLLRYLEQAHVGIKGLVTDTHGQPIEDANIVVIGINKNITSTNRGEYWRLLLPDTYTVYATAWGYSSSEPQRVTVKNGNAEIVNFVLEPLPYREPQDTMEKVVRAVKDRDSNGFYTKPDFTHHNYTELTRILHDLQSNYPDIARVYSVGKSVKARELWVIELTSPSDKNRGEHDPDKPEMKYIGNMHGNEVVSRELLLLLARYLCENYGTDERVTKIMNSTTIHIMPSMNPDGYEVSIPGDWDGVKGRNNDHDVDLNRNFPDQYVENQYNHVQEPETKAVMDWITSRPFVLSANLHGGALVANYPYDDNPASRGNRMPYPNPSPDDDVFRFLAQTYSDAHATMHLGKPCPLKPGETMVGLLQERFPGGITNGAKWYPVTGGMQDFNYVHSNAFELTLEVSCIKYPNATDLESYWRDNREALLKYIEAMGNSEEAKIHIGLIGGMFASQPIGREILLRLARHILKANKDSDDFTNRLLDRVVLHIIPGVDPNFELISDNHECNPVVKDEVGHRFQTPIKKGLKLDVVPQALDKILEEEGFDALVLFGGGRKVGVSYTTPKLDIFADFTKEFQKWAHSDHCSSNNDELHKVERFIGKEYNIPVLSYSMSCCKWPTPEKVPSIWRENLVYLKNLVKKLSTGVRAQIQDATGHPLRDAQVQINNATYKVSKNNAYFKTILPVGTYEALITCEGYQDVRYKLEVKDDSVASVIIKLNLGKDHEAKVIPQQRIIKLNEINQALDNLNSKHQKISKLRQIGLSEKNEKILALEISDGETELGKPVVLFTAGIGKGAPITSRILTRFATHLLSNHGLNSDVTNFIKSLNIIIAPDLNPDSDKTNNCEYKSKNELSFPLDDYKLSYHKHSKLIADWIKTIKPLMVVNLKSGSLHVEIPYGAALSSNQSQPYITGDDRILQHLAETYTANHPTMTEIGPRCISSPYIEKKGFSHAGIALKNGYTDSFLDYIYLKSNALPLDAFVNCCSDDNDETAWEDNRKSLMSMLGEAMVHISGFVVSNAGAPIPNAVLSHDISKHKIMSQENGAYYIMLPPGGHLIKVEANGYYGMEKIVNVSNSNKINAKIMFNLEKDDTILGMPRLIFVILSEYKESDGSVAYKPYFDDDDDDENNLSSSEGSDLEFIRPDREWQGKNPDDSN</sequence>
<dbReference type="InterPro" id="IPR057246">
    <property type="entry name" value="CARBOXYPEPT_ZN_1"/>
</dbReference>
<evidence type="ECO:0000256" key="9">
    <source>
        <dbReference type="PROSITE-ProRule" id="PRU01379"/>
    </source>
</evidence>